<name>A0A1S6IQ58_9LACT</name>
<organism evidence="7 8">
    <name type="scientific">Jeotgalibaca dankookensis</name>
    <dbReference type="NCBI Taxonomy" id="708126"/>
    <lineage>
        <taxon>Bacteria</taxon>
        <taxon>Bacillati</taxon>
        <taxon>Bacillota</taxon>
        <taxon>Bacilli</taxon>
        <taxon>Lactobacillales</taxon>
        <taxon>Carnobacteriaceae</taxon>
        <taxon>Jeotgalibaca</taxon>
    </lineage>
</organism>
<evidence type="ECO:0000256" key="3">
    <source>
        <dbReference type="ARBA" id="ARBA00022989"/>
    </source>
</evidence>
<proteinExistence type="predicted"/>
<dbReference type="Proteomes" id="UP000188993">
    <property type="component" value="Chromosome"/>
</dbReference>
<accession>A0A1S6IQ58</accession>
<keyword evidence="4 5" id="KW-0472">Membrane</keyword>
<protein>
    <recommendedName>
        <fullName evidence="6">DUF1232 domain-containing protein</fullName>
    </recommendedName>
</protein>
<keyword evidence="3 5" id="KW-1133">Transmembrane helix</keyword>
<comment type="subcellular location">
    <subcellularLocation>
        <location evidence="1">Endomembrane system</location>
        <topology evidence="1">Multi-pass membrane protein</topology>
    </subcellularLocation>
</comment>
<dbReference type="Pfam" id="PF06803">
    <property type="entry name" value="DUF1232"/>
    <property type="match status" value="1"/>
</dbReference>
<dbReference type="KEGG" id="jda:BW727_101319"/>
<dbReference type="RefSeq" id="WP_062468616.1">
    <property type="nucleotide sequence ID" value="NZ_BBYN01000009.1"/>
</dbReference>
<evidence type="ECO:0000313" key="8">
    <source>
        <dbReference type="Proteomes" id="UP000188993"/>
    </source>
</evidence>
<gene>
    <name evidence="7" type="ORF">BW727_101319</name>
</gene>
<dbReference type="OrthoDB" id="9793277at2"/>
<dbReference type="GO" id="GO:0012505">
    <property type="term" value="C:endomembrane system"/>
    <property type="evidence" value="ECO:0007669"/>
    <property type="project" value="UniProtKB-SubCell"/>
</dbReference>
<feature type="domain" description="DUF1232" evidence="6">
    <location>
        <begin position="32"/>
        <end position="64"/>
    </location>
</feature>
<evidence type="ECO:0000313" key="7">
    <source>
        <dbReference type="EMBL" id="AQS53686.1"/>
    </source>
</evidence>
<keyword evidence="8" id="KW-1185">Reference proteome</keyword>
<evidence type="ECO:0000256" key="1">
    <source>
        <dbReference type="ARBA" id="ARBA00004127"/>
    </source>
</evidence>
<dbReference type="InterPro" id="IPR010652">
    <property type="entry name" value="DUF1232"/>
</dbReference>
<evidence type="ECO:0000259" key="6">
    <source>
        <dbReference type="Pfam" id="PF06803"/>
    </source>
</evidence>
<sequence>MKIKKKEKSTPVGKVKSLITSLFDKEVKGRRKWIVLGIILYIVSPIDLVPDFIPAIGYLDDIMVPILLIIAEKLITNDEKTKHAS</sequence>
<keyword evidence="2 5" id="KW-0812">Transmembrane</keyword>
<reference evidence="7 8" key="1">
    <citation type="journal article" date="2014" name="Int. J. Syst. Evol. Microbiol.">
        <title>Jeotgalibaca dankookensis gen. nov., sp. nov., a member of the family Carnobacteriaceae, isolated from seujeot (Korean traditional food).</title>
        <authorList>
            <person name="Lee D.G."/>
            <person name="Trujillo M.E."/>
            <person name="Kang H."/>
            <person name="Ahn T.Y."/>
        </authorList>
    </citation>
    <scope>NUCLEOTIDE SEQUENCE [LARGE SCALE GENOMIC DNA]</scope>
    <source>
        <strain evidence="7 8">EX-07</strain>
    </source>
</reference>
<evidence type="ECO:0000256" key="5">
    <source>
        <dbReference type="SAM" id="Phobius"/>
    </source>
</evidence>
<dbReference type="EMBL" id="CP019728">
    <property type="protein sequence ID" value="AQS53686.1"/>
    <property type="molecule type" value="Genomic_DNA"/>
</dbReference>
<feature type="transmembrane region" description="Helical" evidence="5">
    <location>
        <begin position="33"/>
        <end position="49"/>
    </location>
</feature>
<evidence type="ECO:0000256" key="2">
    <source>
        <dbReference type="ARBA" id="ARBA00022692"/>
    </source>
</evidence>
<dbReference type="STRING" id="708126.BW727_101319"/>
<dbReference type="AlphaFoldDB" id="A0A1S6IQ58"/>
<evidence type="ECO:0000256" key="4">
    <source>
        <dbReference type="ARBA" id="ARBA00023136"/>
    </source>
</evidence>